<accession>A0A2I7RUI1</accession>
<reference evidence="4 5" key="1">
    <citation type="submission" date="2017-11" db="EMBL/GenBank/DDBJ databases">
        <title>A major lineage of nontailed dsDNA viruses as unrecognized killers of marine bacteria.</title>
        <authorList>
            <person name="Kauffman K.M."/>
            <person name="Hussain F.A."/>
            <person name="Yang J."/>
            <person name="Arevalo P."/>
            <person name="Brown J.M."/>
            <person name="Chang W.K."/>
            <person name="VanInsberghe D."/>
            <person name="Elsherbini J."/>
            <person name="Cutler M.B."/>
            <person name="Kelly L."/>
            <person name="Polz M.F."/>
        </authorList>
    </citation>
    <scope>NUCLEOTIDE SEQUENCE [LARGE SCALE GENOMIC DNA]</scope>
</reference>
<evidence type="ECO:0000256" key="1">
    <source>
        <dbReference type="SAM" id="MobiDB-lite"/>
    </source>
</evidence>
<dbReference type="Pfam" id="PF13203">
    <property type="entry name" value="DUF2201_N"/>
    <property type="match status" value="1"/>
</dbReference>
<dbReference type="PANTHER" id="PTHR38730">
    <property type="entry name" value="SLL7028 PROTEIN"/>
    <property type="match status" value="1"/>
</dbReference>
<evidence type="ECO:0000313" key="5">
    <source>
        <dbReference type="Proteomes" id="UP000269348"/>
    </source>
</evidence>
<dbReference type="Pfam" id="PF09967">
    <property type="entry name" value="DUF2201"/>
    <property type="match status" value="1"/>
</dbReference>
<feature type="domain" description="Putative metallopeptidase" evidence="3">
    <location>
        <begin position="12"/>
        <end position="237"/>
    </location>
</feature>
<keyword evidence="5" id="KW-1185">Reference proteome</keyword>
<feature type="region of interest" description="Disordered" evidence="1">
    <location>
        <begin position="138"/>
        <end position="163"/>
    </location>
</feature>
<evidence type="ECO:0000259" key="3">
    <source>
        <dbReference type="Pfam" id="PF13203"/>
    </source>
</evidence>
<dbReference type="PANTHER" id="PTHR38730:SF1">
    <property type="entry name" value="SLL7028 PROTEIN"/>
    <property type="match status" value="1"/>
</dbReference>
<name>A0A2I7RUI1_9CAUD</name>
<evidence type="ECO:0000259" key="2">
    <source>
        <dbReference type="Pfam" id="PF09967"/>
    </source>
</evidence>
<dbReference type="InterPro" id="IPR025154">
    <property type="entry name" value="Put_metallopeptidase_dom"/>
</dbReference>
<proteinExistence type="predicted"/>
<dbReference type="InterPro" id="IPR018698">
    <property type="entry name" value="VWA-like_dom"/>
</dbReference>
<gene>
    <name evidence="4" type="ORF">NVP1238A_59</name>
</gene>
<feature type="domain" description="VWA-like" evidence="2">
    <location>
        <begin position="250"/>
        <end position="371"/>
    </location>
</feature>
<dbReference type="Proteomes" id="UP000269348">
    <property type="component" value="Segment"/>
</dbReference>
<organism evidence="4 5">
    <name type="scientific">Vibrio phage 1.238.A._10N.261.52.F10</name>
    <dbReference type="NCBI Taxonomy" id="1881231"/>
    <lineage>
        <taxon>Viruses</taxon>
        <taxon>Duplodnaviria</taxon>
        <taxon>Heunggongvirae</taxon>
        <taxon>Uroviricota</taxon>
        <taxon>Caudoviricetes</taxon>
        <taxon>Schitoviridae</taxon>
        <taxon>Pariacacavirus</taxon>
        <taxon>Pariacacavirus 1238A</taxon>
    </lineage>
</organism>
<dbReference type="EMBL" id="MG592603">
    <property type="protein sequence ID" value="AUR97308.1"/>
    <property type="molecule type" value="Genomic_DNA"/>
</dbReference>
<evidence type="ECO:0000313" key="4">
    <source>
        <dbReference type="EMBL" id="AUR97308.1"/>
    </source>
</evidence>
<sequence length="376" mass="42929">MTDVNTLISQTKVKVMMSPKTGFISALMLALEQSADESVPTAQTNGLSIKYNPTWFSSLDLPRRVFLMLHETWHVAYDHCVPLDKQYDPKTMNDAQDYYINNQLIKEGFTFVEGGLKDTKYGGWTVMQIYDDLIKSGKQNQSNSMGSDIKPAEGTPEEQKETQTKIQEAIVKAATQAKMAGQGDSIPDEINRFVEEVLNPKLKWHQVLEHYMHERVKDEYSWSRRNRRYPDVYLPSLWSEGMGEIRCYRDASGSISHRELCLETAEILYIKETVNPSLMTITDFSHYLGEPREFERADEITTCDIPANAQGGTDLAPVWRDLKANEETEVAVIFTDGYVSVPPLDELSCDVVFVIVNNKEWTHPDCTVIHMEIKHE</sequence>
<protein>
    <submittedName>
        <fullName evidence="4">Putative metallopeptidase domain protein</fullName>
    </submittedName>
</protein>